<accession>A0A1B6JQY7</accession>
<feature type="compositionally biased region" description="Polar residues" evidence="13">
    <location>
        <begin position="320"/>
        <end position="351"/>
    </location>
</feature>
<feature type="compositionally biased region" description="Low complexity" evidence="13">
    <location>
        <begin position="609"/>
        <end position="621"/>
    </location>
</feature>
<dbReference type="GO" id="GO:0008270">
    <property type="term" value="F:zinc ion binding"/>
    <property type="evidence" value="ECO:0007669"/>
    <property type="project" value="UniProtKB-KW"/>
</dbReference>
<feature type="compositionally biased region" description="Basic and acidic residues" evidence="13">
    <location>
        <begin position="684"/>
        <end position="707"/>
    </location>
</feature>
<dbReference type="InterPro" id="IPR013087">
    <property type="entry name" value="Znf_C2H2_type"/>
</dbReference>
<feature type="compositionally biased region" description="Polar residues" evidence="13">
    <location>
        <begin position="708"/>
        <end position="728"/>
    </location>
</feature>
<dbReference type="GO" id="GO:0061630">
    <property type="term" value="F:ubiquitin protein ligase activity"/>
    <property type="evidence" value="ECO:0007669"/>
    <property type="project" value="UniProtKB-EC"/>
</dbReference>
<keyword evidence="8" id="KW-0479">Metal-binding</keyword>
<dbReference type="GO" id="GO:0072344">
    <property type="term" value="P:rescue of stalled ribosome"/>
    <property type="evidence" value="ECO:0007669"/>
    <property type="project" value="InterPro"/>
</dbReference>
<keyword evidence="7" id="KW-0808">Transferase</keyword>
<evidence type="ECO:0000256" key="11">
    <source>
        <dbReference type="ARBA" id="ARBA00035113"/>
    </source>
</evidence>
<feature type="compositionally biased region" description="Polar residues" evidence="13">
    <location>
        <begin position="594"/>
        <end position="607"/>
    </location>
</feature>
<name>A0A1B6JQY7_9HEMI</name>
<evidence type="ECO:0000256" key="9">
    <source>
        <dbReference type="ARBA" id="ARBA00022771"/>
    </source>
</evidence>
<feature type="compositionally biased region" description="Basic and acidic residues" evidence="13">
    <location>
        <begin position="658"/>
        <end position="670"/>
    </location>
</feature>
<feature type="compositionally biased region" description="Polar residues" evidence="13">
    <location>
        <begin position="444"/>
        <end position="462"/>
    </location>
</feature>
<evidence type="ECO:0000256" key="2">
    <source>
        <dbReference type="ARBA" id="ARBA00004496"/>
    </source>
</evidence>
<comment type="catalytic activity">
    <reaction evidence="1">
        <text>S-ubiquitinyl-[E2 ubiquitin-conjugating enzyme]-L-cysteine + [acceptor protein]-L-lysine = [E2 ubiquitin-conjugating enzyme]-L-cysteine + N(6)-ubiquitinyl-[acceptor protein]-L-lysine.</text>
        <dbReference type="EC" id="2.3.2.27"/>
    </reaction>
</comment>
<organism evidence="15">
    <name type="scientific">Homalodisca liturata</name>
    <dbReference type="NCBI Taxonomy" id="320908"/>
    <lineage>
        <taxon>Eukaryota</taxon>
        <taxon>Metazoa</taxon>
        <taxon>Ecdysozoa</taxon>
        <taxon>Arthropoda</taxon>
        <taxon>Hexapoda</taxon>
        <taxon>Insecta</taxon>
        <taxon>Pterygota</taxon>
        <taxon>Neoptera</taxon>
        <taxon>Paraneoptera</taxon>
        <taxon>Hemiptera</taxon>
        <taxon>Auchenorrhyncha</taxon>
        <taxon>Membracoidea</taxon>
        <taxon>Cicadellidae</taxon>
        <taxon>Cicadellinae</taxon>
        <taxon>Proconiini</taxon>
        <taxon>Homalodisca</taxon>
    </lineage>
</organism>
<evidence type="ECO:0000256" key="5">
    <source>
        <dbReference type="ARBA" id="ARBA00022490"/>
    </source>
</evidence>
<feature type="region of interest" description="Disordered" evidence="13">
    <location>
        <begin position="277"/>
        <end position="365"/>
    </location>
</feature>
<dbReference type="GO" id="GO:0043022">
    <property type="term" value="F:ribosome binding"/>
    <property type="evidence" value="ECO:0007669"/>
    <property type="project" value="TreeGrafter"/>
</dbReference>
<dbReference type="Pfam" id="PF25447">
    <property type="entry name" value="RING_ZNF598"/>
    <property type="match status" value="1"/>
</dbReference>
<feature type="region of interest" description="Disordered" evidence="13">
    <location>
        <begin position="522"/>
        <end position="801"/>
    </location>
</feature>
<evidence type="ECO:0000256" key="7">
    <source>
        <dbReference type="ARBA" id="ARBA00022679"/>
    </source>
</evidence>
<dbReference type="Pfam" id="PF23208">
    <property type="entry name" value="zf_C2H2_ZNF598"/>
    <property type="match status" value="1"/>
</dbReference>
<evidence type="ECO:0000256" key="6">
    <source>
        <dbReference type="ARBA" id="ARBA00022553"/>
    </source>
</evidence>
<feature type="region of interest" description="Disordered" evidence="13">
    <location>
        <begin position="401"/>
        <end position="507"/>
    </location>
</feature>
<dbReference type="GO" id="GO:0005737">
    <property type="term" value="C:cytoplasm"/>
    <property type="evidence" value="ECO:0007669"/>
    <property type="project" value="UniProtKB-SubCell"/>
</dbReference>
<sequence length="940" mass="105359">MSNNNDDSFNENTCVVCFKNVDIYSIGDCDHPVCYECSTRMRVLCRQNECPICRHDMQKVIFTKTVRPFKELDELIGTKCLLDRKFKIVFESTDTQHAYNTLLAHVCSKCPGRHAFQTFAILREHMRKEHELFYCDLCVENLKILTHERRCYTRKELGMHRRQGDPDNRSHRGHPLCEFCDRRYMDNDELYRHLRRDHLYCHFCDTDGLHQYYDSYDELRNHFRQEHYLCEEGECYEEKFTSVFRTDIDLKAHRALVHGRQMTKAAAKQARTLELAFTLKPRPRQAEQRRAGGRGNSRYHSYSDEEEGAVGGMAGDYHRSSQPSSAHPTFSKINTASNDEFPSLGGSSAPVSRQGLHFPKPGGVTIHRTGGKLAMTEEDFPALAPEATASVSLRVNSVSAAERAKGSKPTNVSIHVNHRPGGVVATVSSSKNSHSRERDPFPALQNSYNGKTPVATSSTQWNAARDSEPKMSVKSKSTQQPSKSQQKSSKNYNYDDDDFPIQNNFPARLTGNVPSHIASLATTQWSSGREPEPKFSVNKNKSNQPPPPKLPQPKTFHIEDDFPSLNSRFDASCSFTPEPVEPKPPESKAKRESSISISVDNDWTKASKNVVSNDNISSDSDIGSRKSGKKKKNKSKTKKDLVSEPAKSVPVKSSNNENGKKNKQKEEPKAKSKQIKVESQVFENKVKSEETSGKKVQETLERKRSELKIQSLNGQPQQDNNINMSEFPSLSGKRLPPGFSNPVKEKTSAPPGFEGPSAPPPGFSITLNSVARPPSNGLTFTSSSGQNYAISPSGEGEGSSRVFTYVPPPNIMKRNAELVVRVTTALGTQAALDEFLQMSGLYRQGSLTAEAYYNHCREAMGNKQFTEIFPELLVLLPDIGKQQDLWKVAEQCSEWRLHVCAACAQVVAATDFKHHHATHSLENHFPTLANGLTGPNAWRK</sequence>
<evidence type="ECO:0000256" key="12">
    <source>
        <dbReference type="PROSITE-ProRule" id="PRU00175"/>
    </source>
</evidence>
<evidence type="ECO:0000256" key="8">
    <source>
        <dbReference type="ARBA" id="ARBA00022723"/>
    </source>
</evidence>
<dbReference type="GO" id="GO:0016567">
    <property type="term" value="P:protein ubiquitination"/>
    <property type="evidence" value="ECO:0007669"/>
    <property type="project" value="TreeGrafter"/>
</dbReference>
<feature type="compositionally biased region" description="Polar residues" evidence="13">
    <location>
        <begin position="564"/>
        <end position="575"/>
    </location>
</feature>
<evidence type="ECO:0000313" key="15">
    <source>
        <dbReference type="EMBL" id="JAT01650.1"/>
    </source>
</evidence>
<dbReference type="InterPro" id="IPR057634">
    <property type="entry name" value="PAH_ZNF598/HEL2"/>
</dbReference>
<feature type="compositionally biased region" description="Basic and acidic residues" evidence="13">
    <location>
        <begin position="580"/>
        <end position="593"/>
    </location>
</feature>
<dbReference type="AlphaFoldDB" id="A0A1B6JQY7"/>
<dbReference type="PROSITE" id="PS50089">
    <property type="entry name" value="ZF_RING_2"/>
    <property type="match status" value="1"/>
</dbReference>
<keyword evidence="5" id="KW-0963">Cytoplasm</keyword>
<reference evidence="15" key="1">
    <citation type="submission" date="2015-11" db="EMBL/GenBank/DDBJ databases">
        <title>De novo transcriptome assembly of four potential Pierce s Disease insect vectors from Arizona vineyards.</title>
        <authorList>
            <person name="Tassone E.E."/>
        </authorList>
    </citation>
    <scope>NUCLEOTIDE SEQUENCE</scope>
</reference>
<evidence type="ECO:0000256" key="1">
    <source>
        <dbReference type="ARBA" id="ARBA00000900"/>
    </source>
</evidence>
<dbReference type="PROSITE" id="PS00028">
    <property type="entry name" value="ZINC_FINGER_C2H2_1"/>
    <property type="match status" value="1"/>
</dbReference>
<feature type="compositionally biased region" description="Polar residues" evidence="13">
    <location>
        <begin position="776"/>
        <end position="790"/>
    </location>
</feature>
<dbReference type="InterPro" id="IPR044288">
    <property type="entry name" value="ZNF598/HEL2"/>
</dbReference>
<protein>
    <recommendedName>
        <fullName evidence="4">RING-type E3 ubiquitin transferase</fullName>
        <ecNumber evidence="4">2.3.2.27</ecNumber>
    </recommendedName>
</protein>
<evidence type="ECO:0000256" key="4">
    <source>
        <dbReference type="ARBA" id="ARBA00012483"/>
    </source>
</evidence>
<comment type="similarity">
    <text evidence="11">Belongs to the ZNF598/HEL2 family.</text>
</comment>
<dbReference type="PANTHER" id="PTHR22938:SF0">
    <property type="entry name" value="E3 UBIQUITIN-PROTEIN LIGASE ZNF598"/>
    <property type="match status" value="1"/>
</dbReference>
<dbReference type="EMBL" id="GECU01006057">
    <property type="protein sequence ID" value="JAT01650.1"/>
    <property type="molecule type" value="Transcribed_RNA"/>
</dbReference>
<dbReference type="PANTHER" id="PTHR22938">
    <property type="entry name" value="ZINC FINGER PROTEIN 598"/>
    <property type="match status" value="1"/>
</dbReference>
<keyword evidence="9 12" id="KW-0863">Zinc-finger</keyword>
<dbReference type="InterPro" id="IPR013083">
    <property type="entry name" value="Znf_RING/FYVE/PHD"/>
</dbReference>
<feature type="compositionally biased region" description="Low complexity" evidence="13">
    <location>
        <begin position="472"/>
        <end position="490"/>
    </location>
</feature>
<dbReference type="InterPro" id="IPR001841">
    <property type="entry name" value="Znf_RING"/>
</dbReference>
<dbReference type="CDD" id="cd16615">
    <property type="entry name" value="RING-HC_ZNF598"/>
    <property type="match status" value="1"/>
</dbReference>
<dbReference type="EC" id="2.3.2.27" evidence="4"/>
<proteinExistence type="inferred from homology"/>
<comment type="subcellular location">
    <subcellularLocation>
        <location evidence="2">Cytoplasm</location>
    </subcellularLocation>
</comment>
<keyword evidence="6" id="KW-0597">Phosphoprotein</keyword>
<dbReference type="Pfam" id="PF23230">
    <property type="entry name" value="zf-C2H2_13"/>
    <property type="match status" value="1"/>
</dbReference>
<dbReference type="SMART" id="SM00355">
    <property type="entry name" value="ZnF_C2H2"/>
    <property type="match status" value="5"/>
</dbReference>
<dbReference type="Gene3D" id="3.30.40.10">
    <property type="entry name" value="Zinc/RING finger domain, C3HC4 (zinc finger)"/>
    <property type="match status" value="1"/>
</dbReference>
<dbReference type="SUPFAM" id="SSF57850">
    <property type="entry name" value="RING/U-box"/>
    <property type="match status" value="1"/>
</dbReference>
<dbReference type="InterPro" id="IPR041888">
    <property type="entry name" value="RING-HC_ZNF598/HEL2"/>
</dbReference>
<feature type="domain" description="RING-type" evidence="14">
    <location>
        <begin position="14"/>
        <end position="54"/>
    </location>
</feature>
<evidence type="ECO:0000259" key="14">
    <source>
        <dbReference type="PROSITE" id="PS50089"/>
    </source>
</evidence>
<evidence type="ECO:0000256" key="3">
    <source>
        <dbReference type="ARBA" id="ARBA00004906"/>
    </source>
</evidence>
<dbReference type="Pfam" id="PF23202">
    <property type="entry name" value="PAH_ZNF598"/>
    <property type="match status" value="1"/>
</dbReference>
<keyword evidence="10" id="KW-0862">Zinc</keyword>
<gene>
    <name evidence="15" type="ORF">g.19054</name>
</gene>
<evidence type="ECO:0000256" key="10">
    <source>
        <dbReference type="ARBA" id="ARBA00022833"/>
    </source>
</evidence>
<evidence type="ECO:0000256" key="13">
    <source>
        <dbReference type="SAM" id="MobiDB-lite"/>
    </source>
</evidence>
<dbReference type="InterPro" id="IPR056437">
    <property type="entry name" value="Znf-C2H2_ZNF598/HEL2"/>
</dbReference>
<dbReference type="InterPro" id="IPR059042">
    <property type="entry name" value="Znf_C2H2_ZNF598"/>
</dbReference>
<comment type="pathway">
    <text evidence="3">Protein modification; protein ubiquitination.</text>
</comment>
<feature type="compositionally biased region" description="Basic residues" evidence="13">
    <location>
        <begin position="626"/>
        <end position="637"/>
    </location>
</feature>